<evidence type="ECO:0000256" key="1">
    <source>
        <dbReference type="PIRSR" id="PIRSR601310-1"/>
    </source>
</evidence>
<dbReference type="CDD" id="cd01276">
    <property type="entry name" value="PKCI_related"/>
    <property type="match status" value="1"/>
</dbReference>
<feature type="short sequence motif" description="Histidine triad motif" evidence="2 3">
    <location>
        <begin position="108"/>
        <end position="112"/>
    </location>
</feature>
<dbReference type="AlphaFoldDB" id="A0AAU6PGU0"/>
<organism evidence="5">
    <name type="scientific">Catillopecten margaritatus gill symbiont</name>
    <dbReference type="NCBI Taxonomy" id="3083288"/>
    <lineage>
        <taxon>Bacteria</taxon>
        <taxon>Pseudomonadati</taxon>
        <taxon>Pseudomonadota</taxon>
        <taxon>Gammaproteobacteria</taxon>
        <taxon>sulfur-oxidizing symbionts</taxon>
    </lineage>
</organism>
<keyword evidence="5" id="KW-0378">Hydrolase</keyword>
<gene>
    <name evidence="5" type="ORF">Ctma_0932</name>
</gene>
<dbReference type="GO" id="GO:0016787">
    <property type="term" value="F:hydrolase activity"/>
    <property type="evidence" value="ECO:0007669"/>
    <property type="project" value="UniProtKB-KW"/>
</dbReference>
<dbReference type="PRINTS" id="PR00332">
    <property type="entry name" value="HISTRIAD"/>
</dbReference>
<accession>A0AAU6PGU0</accession>
<feature type="domain" description="HIT" evidence="4">
    <location>
        <begin position="17"/>
        <end position="124"/>
    </location>
</feature>
<protein>
    <submittedName>
        <fullName evidence="5">Purine nucleoside phosphoramidase</fullName>
        <ecNumber evidence="5">3.9.1.-</ecNumber>
    </submittedName>
</protein>
<dbReference type="EMBL" id="CP138327">
    <property type="protein sequence ID" value="WXU00221.1"/>
    <property type="molecule type" value="Genomic_DNA"/>
</dbReference>
<evidence type="ECO:0000259" key="4">
    <source>
        <dbReference type="PROSITE" id="PS51084"/>
    </source>
</evidence>
<sequence length="124" mass="13309">MAGGICANIGKIMSDCLFCKIIAGDIPAKKIVEDDDIFAFHDIGAQAPHHFLVIPKKHIATLNDADDAALIGKLTLTASKIAKDLGFAEDGYRVVMNCNEQGGQTVYHIHLHCLGGRNLSWPPG</sequence>
<evidence type="ECO:0000313" key="5">
    <source>
        <dbReference type="EMBL" id="WXU00221.1"/>
    </source>
</evidence>
<dbReference type="InterPro" id="IPR036265">
    <property type="entry name" value="HIT-like_sf"/>
</dbReference>
<dbReference type="InterPro" id="IPR011146">
    <property type="entry name" value="HIT-like"/>
</dbReference>
<proteinExistence type="predicted"/>
<feature type="active site" description="Tele-AMP-histidine intermediate" evidence="1">
    <location>
        <position position="110"/>
    </location>
</feature>
<evidence type="ECO:0000256" key="3">
    <source>
        <dbReference type="PROSITE-ProRule" id="PRU00464"/>
    </source>
</evidence>
<dbReference type="Gene3D" id="3.30.428.10">
    <property type="entry name" value="HIT-like"/>
    <property type="match status" value="1"/>
</dbReference>
<evidence type="ECO:0000256" key="2">
    <source>
        <dbReference type="PIRSR" id="PIRSR601310-3"/>
    </source>
</evidence>
<dbReference type="InterPro" id="IPR001310">
    <property type="entry name" value="Histidine_triad_HIT"/>
</dbReference>
<dbReference type="PROSITE" id="PS51084">
    <property type="entry name" value="HIT_2"/>
    <property type="match status" value="1"/>
</dbReference>
<dbReference type="EC" id="3.9.1.-" evidence="5"/>
<reference evidence="5" key="1">
    <citation type="submission" date="2023-10" db="EMBL/GenBank/DDBJ databases">
        <title>The first scallop-associated chemosynthetic bacterial symbiont.</title>
        <authorList>
            <person name="Lin Y.-T."/>
            <person name="Sun J."/>
            <person name="Ip J.C.-H."/>
            <person name="He X."/>
            <person name="Gao Z.-M."/>
            <person name="Perez M."/>
            <person name="Xu T."/>
            <person name="Qian P.-Y."/>
            <person name="Qiu J.-W."/>
        </authorList>
    </citation>
    <scope>NUCLEOTIDE SEQUENCE</scope>
    <source>
        <strain evidence="5">Gill1</strain>
    </source>
</reference>
<name>A0AAU6PGU0_9GAMM</name>
<dbReference type="PANTHER" id="PTHR23089">
    <property type="entry name" value="HISTIDINE TRIAD HIT PROTEIN"/>
    <property type="match status" value="1"/>
</dbReference>
<dbReference type="SUPFAM" id="SSF54197">
    <property type="entry name" value="HIT-like"/>
    <property type="match status" value="1"/>
</dbReference>
<dbReference type="Pfam" id="PF01230">
    <property type="entry name" value="HIT"/>
    <property type="match status" value="1"/>
</dbReference>